<sequence length="172" mass="20336">MEYSNELKRLGERFPNKNIGSGNPSAKILVVVQKEGNEDVDFKYLKRLFRDFPSPLKSKNLDVLLYCYYVVYDEELLKDPFFEGFQVIQYIFPDGNHLQKHDPAKLFGMKWISECTVEDNLQRMFIARAFSQDTMIEKVMFCTYPFDIVSRPIFCSNKLLLNWFLRDAVLIF</sequence>
<dbReference type="EMBL" id="FNRF01000001">
    <property type="protein sequence ID" value="SEA03774.1"/>
    <property type="molecule type" value="Genomic_DNA"/>
</dbReference>
<evidence type="ECO:0000313" key="2">
    <source>
        <dbReference type="Proteomes" id="UP000182257"/>
    </source>
</evidence>
<dbReference type="OrthoDB" id="9947438at2"/>
<dbReference type="RefSeq" id="WP_074760001.1">
    <property type="nucleotide sequence ID" value="NZ_FNRF01000001.1"/>
</dbReference>
<proteinExistence type="predicted"/>
<dbReference type="Proteomes" id="UP000182257">
    <property type="component" value="Unassembled WGS sequence"/>
</dbReference>
<gene>
    <name evidence="1" type="ORF">SAMN05216462_0400</name>
</gene>
<name>A0A1H3XYT8_XYLRU</name>
<organism evidence="1 2">
    <name type="scientific">Xylanibacter ruminicola</name>
    <name type="common">Prevotella ruminicola</name>
    <dbReference type="NCBI Taxonomy" id="839"/>
    <lineage>
        <taxon>Bacteria</taxon>
        <taxon>Pseudomonadati</taxon>
        <taxon>Bacteroidota</taxon>
        <taxon>Bacteroidia</taxon>
        <taxon>Bacteroidales</taxon>
        <taxon>Prevotellaceae</taxon>
        <taxon>Xylanibacter</taxon>
    </lineage>
</organism>
<protein>
    <submittedName>
        <fullName evidence="1">Uncharacterized protein</fullName>
    </submittedName>
</protein>
<reference evidence="1 2" key="1">
    <citation type="submission" date="2016-10" db="EMBL/GenBank/DDBJ databases">
        <authorList>
            <person name="de Groot N.N."/>
        </authorList>
    </citation>
    <scope>NUCLEOTIDE SEQUENCE [LARGE SCALE GENOMIC DNA]</scope>
    <source>
        <strain evidence="1 2">D31d</strain>
    </source>
</reference>
<evidence type="ECO:0000313" key="1">
    <source>
        <dbReference type="EMBL" id="SEA03774.1"/>
    </source>
</evidence>
<accession>A0A1H3XYT8</accession>
<dbReference type="AlphaFoldDB" id="A0A1H3XYT8"/>